<dbReference type="PROSITE" id="PS50949">
    <property type="entry name" value="HTH_GNTR"/>
    <property type="match status" value="1"/>
</dbReference>
<dbReference type="PANTHER" id="PTHR46577:SF1">
    <property type="entry name" value="HTH-TYPE TRANSCRIPTIONAL REGULATORY PROTEIN GABR"/>
    <property type="match status" value="1"/>
</dbReference>
<dbReference type="GO" id="GO:0030170">
    <property type="term" value="F:pyridoxal phosphate binding"/>
    <property type="evidence" value="ECO:0007669"/>
    <property type="project" value="InterPro"/>
</dbReference>
<evidence type="ECO:0000256" key="1">
    <source>
        <dbReference type="ARBA" id="ARBA00005384"/>
    </source>
</evidence>
<keyword evidence="7" id="KW-0032">Aminotransferase</keyword>
<keyword evidence="3" id="KW-0805">Transcription regulation</keyword>
<evidence type="ECO:0000256" key="2">
    <source>
        <dbReference type="ARBA" id="ARBA00022898"/>
    </source>
</evidence>
<feature type="domain" description="HTH gntR-type" evidence="6">
    <location>
        <begin position="16"/>
        <end position="84"/>
    </location>
</feature>
<dbReference type="SMART" id="SM00345">
    <property type="entry name" value="HTH_GNTR"/>
    <property type="match status" value="1"/>
</dbReference>
<keyword evidence="2" id="KW-0663">Pyridoxal phosphate</keyword>
<dbReference type="SUPFAM" id="SSF46785">
    <property type="entry name" value="Winged helix' DNA-binding domain"/>
    <property type="match status" value="1"/>
</dbReference>
<dbReference type="Pfam" id="PF00155">
    <property type="entry name" value="Aminotran_1_2"/>
    <property type="match status" value="1"/>
</dbReference>
<dbReference type="PANTHER" id="PTHR46577">
    <property type="entry name" value="HTH-TYPE TRANSCRIPTIONAL REGULATORY PROTEIN GABR"/>
    <property type="match status" value="1"/>
</dbReference>
<dbReference type="GO" id="GO:0003677">
    <property type="term" value="F:DNA binding"/>
    <property type="evidence" value="ECO:0007669"/>
    <property type="project" value="UniProtKB-KW"/>
</dbReference>
<dbReference type="GO" id="GO:0003700">
    <property type="term" value="F:DNA-binding transcription factor activity"/>
    <property type="evidence" value="ECO:0007669"/>
    <property type="project" value="InterPro"/>
</dbReference>
<dbReference type="InterPro" id="IPR015424">
    <property type="entry name" value="PyrdxlP-dep_Trfase"/>
</dbReference>
<keyword evidence="8" id="KW-1185">Reference proteome</keyword>
<dbReference type="InterPro" id="IPR036388">
    <property type="entry name" value="WH-like_DNA-bd_sf"/>
</dbReference>
<dbReference type="AlphaFoldDB" id="A0A9X1XRH9"/>
<dbReference type="InterPro" id="IPR004839">
    <property type="entry name" value="Aminotransferase_I/II_large"/>
</dbReference>
<dbReference type="Pfam" id="PF00392">
    <property type="entry name" value="GntR"/>
    <property type="match status" value="1"/>
</dbReference>
<comment type="caution">
    <text evidence="7">The sequence shown here is derived from an EMBL/GenBank/DDBJ whole genome shotgun (WGS) entry which is preliminary data.</text>
</comment>
<dbReference type="Proteomes" id="UP001139559">
    <property type="component" value="Unassembled WGS sequence"/>
</dbReference>
<sequence>MQPIDTGDLAFDRHSSSLQKQLFNAISKKIVSNLWAKGGKLPSTRKLASELSISRNTVISVYEQLVAEGFLESRVGSGFYVAVELPSFVFDNDIVSIRQSEGVLSRQNLNDRKNSQSIEPYNSIDSSIHNNTHNHEHVIDDLNRSFAPGVPDLKAFPMVKWSRFLQRHASRTSLLGSQDLQGDKRLCQALCDYVSSSRSVSCSVDQIIITSGAQQALSIALMSILKPEDKVLMENPGYVQMKKVIALLKLQFESIPVEVKTGLRVDQVKQSDGKLLYVTPSNQYPMGTSINLEQRIELVQWAKEHERWIIEDDYDSEFQFAHRPYPSLQGLSKQVGAEERVFYVGSLSKVMFNGLRLGYLIVPKSLVPICLAVKDALSGDTPSHVQAALADFIVEGDFLRHIRKMRRLYKKKHEMMIAAIEQHFAGEVEVISQAAGLHVTLKWSGGVSETELCDRAKEQGITIRPLSMYESNATKQRTWSGAVLGFGNIAIEEIDSRISTLAQLWQT</sequence>
<evidence type="ECO:0000313" key="7">
    <source>
        <dbReference type="EMBL" id="MCK6264264.1"/>
    </source>
</evidence>
<dbReference type="GO" id="GO:0008483">
    <property type="term" value="F:transaminase activity"/>
    <property type="evidence" value="ECO:0007669"/>
    <property type="project" value="UniProtKB-KW"/>
</dbReference>
<evidence type="ECO:0000313" key="8">
    <source>
        <dbReference type="Proteomes" id="UP001139559"/>
    </source>
</evidence>
<evidence type="ECO:0000256" key="4">
    <source>
        <dbReference type="ARBA" id="ARBA00023125"/>
    </source>
</evidence>
<gene>
    <name evidence="7" type="ORF">KP803_13365</name>
</gene>
<comment type="similarity">
    <text evidence="1">In the C-terminal section; belongs to the class-I pyridoxal-phosphate-dependent aminotransferase family.</text>
</comment>
<dbReference type="Gene3D" id="3.40.640.10">
    <property type="entry name" value="Type I PLP-dependent aspartate aminotransferase-like (Major domain)"/>
    <property type="match status" value="1"/>
</dbReference>
<accession>A0A9X1XRH9</accession>
<dbReference type="RefSeq" id="WP_248009350.1">
    <property type="nucleotide sequence ID" value="NZ_JAJHVV010000008.1"/>
</dbReference>
<evidence type="ECO:0000259" key="6">
    <source>
        <dbReference type="PROSITE" id="PS50949"/>
    </source>
</evidence>
<reference evidence="7" key="1">
    <citation type="submission" date="2021-11" db="EMBL/GenBank/DDBJ databases">
        <title>Vibrio ZSDE26 sp. nov. and Vibrio ZSDZ34 sp. nov., isolated from coastal seawater in Qingdao.</title>
        <authorList>
            <person name="Zhang P."/>
        </authorList>
    </citation>
    <scope>NUCLEOTIDE SEQUENCE</scope>
    <source>
        <strain evidence="7">ZSDE26</strain>
    </source>
</reference>
<dbReference type="InterPro" id="IPR051446">
    <property type="entry name" value="HTH_trans_reg/aminotransferase"/>
</dbReference>
<dbReference type="CDD" id="cd00609">
    <property type="entry name" value="AAT_like"/>
    <property type="match status" value="1"/>
</dbReference>
<organism evidence="7 8">
    <name type="scientific">Vibrio amylolyticus</name>
    <dbReference type="NCBI Taxonomy" id="2847292"/>
    <lineage>
        <taxon>Bacteria</taxon>
        <taxon>Pseudomonadati</taxon>
        <taxon>Pseudomonadota</taxon>
        <taxon>Gammaproteobacteria</taxon>
        <taxon>Vibrionales</taxon>
        <taxon>Vibrionaceae</taxon>
        <taxon>Vibrio</taxon>
    </lineage>
</organism>
<dbReference type="InterPro" id="IPR036390">
    <property type="entry name" value="WH_DNA-bd_sf"/>
</dbReference>
<dbReference type="InterPro" id="IPR015421">
    <property type="entry name" value="PyrdxlP-dep_Trfase_major"/>
</dbReference>
<keyword evidence="4" id="KW-0238">DNA-binding</keyword>
<evidence type="ECO:0000256" key="5">
    <source>
        <dbReference type="ARBA" id="ARBA00023163"/>
    </source>
</evidence>
<proteinExistence type="inferred from homology"/>
<dbReference type="SUPFAM" id="SSF53383">
    <property type="entry name" value="PLP-dependent transferases"/>
    <property type="match status" value="1"/>
</dbReference>
<dbReference type="CDD" id="cd07377">
    <property type="entry name" value="WHTH_GntR"/>
    <property type="match status" value="1"/>
</dbReference>
<keyword evidence="7" id="KW-0808">Transferase</keyword>
<dbReference type="PRINTS" id="PR00035">
    <property type="entry name" value="HTHGNTR"/>
</dbReference>
<dbReference type="EMBL" id="JAJHVV010000008">
    <property type="protein sequence ID" value="MCK6264264.1"/>
    <property type="molecule type" value="Genomic_DNA"/>
</dbReference>
<dbReference type="Gene3D" id="1.10.10.10">
    <property type="entry name" value="Winged helix-like DNA-binding domain superfamily/Winged helix DNA-binding domain"/>
    <property type="match status" value="1"/>
</dbReference>
<protein>
    <submittedName>
        <fullName evidence="7">PLP-dependent aminotransferase family protein</fullName>
    </submittedName>
</protein>
<evidence type="ECO:0000256" key="3">
    <source>
        <dbReference type="ARBA" id="ARBA00023015"/>
    </source>
</evidence>
<keyword evidence="5" id="KW-0804">Transcription</keyword>
<dbReference type="InterPro" id="IPR000524">
    <property type="entry name" value="Tscrpt_reg_HTH_GntR"/>
</dbReference>
<name>A0A9X1XRH9_9VIBR</name>